<organism evidence="1 2">
    <name type="scientific">Coregonus suidteri</name>
    <dbReference type="NCBI Taxonomy" id="861788"/>
    <lineage>
        <taxon>Eukaryota</taxon>
        <taxon>Metazoa</taxon>
        <taxon>Chordata</taxon>
        <taxon>Craniata</taxon>
        <taxon>Vertebrata</taxon>
        <taxon>Euteleostomi</taxon>
        <taxon>Actinopterygii</taxon>
        <taxon>Neopterygii</taxon>
        <taxon>Teleostei</taxon>
        <taxon>Protacanthopterygii</taxon>
        <taxon>Salmoniformes</taxon>
        <taxon>Salmonidae</taxon>
        <taxon>Coregoninae</taxon>
        <taxon>Coregonus</taxon>
    </lineage>
</organism>
<sequence>MVTLEERTRAELLCTEAQAAPWCDTSLSGGLQHILDKKQKHSSTANHAGSAQAERTFRQIRRTASTLPTTGLLPNRYRALITYPNQEDSRISLLSIHRMTRKCTAAPGR</sequence>
<keyword evidence="2" id="KW-1185">Reference proteome</keyword>
<dbReference type="Proteomes" id="UP001356427">
    <property type="component" value="Unassembled WGS sequence"/>
</dbReference>
<dbReference type="AlphaFoldDB" id="A0AAN8LC87"/>
<dbReference type="EMBL" id="JAGTTL010000020">
    <property type="protein sequence ID" value="KAK6307305.1"/>
    <property type="molecule type" value="Genomic_DNA"/>
</dbReference>
<reference evidence="1 2" key="1">
    <citation type="submission" date="2021-04" db="EMBL/GenBank/DDBJ databases">
        <authorList>
            <person name="De Guttry C."/>
            <person name="Zahm M."/>
            <person name="Klopp C."/>
            <person name="Cabau C."/>
            <person name="Louis A."/>
            <person name="Berthelot C."/>
            <person name="Parey E."/>
            <person name="Roest Crollius H."/>
            <person name="Montfort J."/>
            <person name="Robinson-Rechavi M."/>
            <person name="Bucao C."/>
            <person name="Bouchez O."/>
            <person name="Gislard M."/>
            <person name="Lluch J."/>
            <person name="Milhes M."/>
            <person name="Lampietro C."/>
            <person name="Lopez Roques C."/>
            <person name="Donnadieu C."/>
            <person name="Braasch I."/>
            <person name="Desvignes T."/>
            <person name="Postlethwait J."/>
            <person name="Bobe J."/>
            <person name="Wedekind C."/>
            <person name="Guiguen Y."/>
        </authorList>
    </citation>
    <scope>NUCLEOTIDE SEQUENCE [LARGE SCALE GENOMIC DNA]</scope>
    <source>
        <strain evidence="1">Cs_M1</strain>
        <tissue evidence="1">Blood</tissue>
    </source>
</reference>
<gene>
    <name evidence="1" type="ORF">J4Q44_G00224530</name>
</gene>
<evidence type="ECO:0000313" key="2">
    <source>
        <dbReference type="Proteomes" id="UP001356427"/>
    </source>
</evidence>
<name>A0AAN8LC87_9TELE</name>
<evidence type="ECO:0000313" key="1">
    <source>
        <dbReference type="EMBL" id="KAK6307305.1"/>
    </source>
</evidence>
<comment type="caution">
    <text evidence="1">The sequence shown here is derived from an EMBL/GenBank/DDBJ whole genome shotgun (WGS) entry which is preliminary data.</text>
</comment>
<accession>A0AAN8LC87</accession>
<protein>
    <submittedName>
        <fullName evidence="1">Uncharacterized protein</fullName>
    </submittedName>
</protein>
<proteinExistence type="predicted"/>